<accession>A0A066RLZ5</accession>
<sequence length="67" mass="7852">MLNMLVKLNEWRKMRFPDGQAPSVRVCRREIDLGTLPGKRIGRCYYVDLEREKDATGDEMLDDLLSH</sequence>
<reference evidence="1 2" key="1">
    <citation type="submission" date="2014-04" db="EMBL/GenBank/DDBJ databases">
        <title>Draft genome sequence of Photobacterium halotolerans S2753: a solonamide, ngercheumicin and holomycin producer.</title>
        <authorList>
            <person name="Machado H.R."/>
            <person name="Gram L."/>
        </authorList>
    </citation>
    <scope>NUCLEOTIDE SEQUENCE [LARGE SCALE GENOMIC DNA]</scope>
    <source>
        <strain evidence="1 2">S2753</strain>
    </source>
</reference>
<gene>
    <name evidence="1" type="ORF">EA58_12500</name>
</gene>
<name>A0A066RLZ5_9GAMM</name>
<dbReference type="Proteomes" id="UP000027192">
    <property type="component" value="Unassembled WGS sequence"/>
</dbReference>
<protein>
    <submittedName>
        <fullName evidence="1">Uncharacterized protein</fullName>
    </submittedName>
</protein>
<comment type="caution">
    <text evidence="1">The sequence shown here is derived from an EMBL/GenBank/DDBJ whole genome shotgun (WGS) entry which is preliminary data.</text>
</comment>
<proteinExistence type="predicted"/>
<dbReference type="EMBL" id="JMIB01000023">
    <property type="protein sequence ID" value="KDM91374.1"/>
    <property type="molecule type" value="Genomic_DNA"/>
</dbReference>
<keyword evidence="2" id="KW-1185">Reference proteome</keyword>
<evidence type="ECO:0000313" key="2">
    <source>
        <dbReference type="Proteomes" id="UP000027192"/>
    </source>
</evidence>
<organism evidence="1 2">
    <name type="scientific">Photobacterium galatheae</name>
    <dbReference type="NCBI Taxonomy" id="1654360"/>
    <lineage>
        <taxon>Bacteria</taxon>
        <taxon>Pseudomonadati</taxon>
        <taxon>Pseudomonadota</taxon>
        <taxon>Gammaproteobacteria</taxon>
        <taxon>Vibrionales</taxon>
        <taxon>Vibrionaceae</taxon>
        <taxon>Photobacterium</taxon>
    </lineage>
</organism>
<evidence type="ECO:0000313" key="1">
    <source>
        <dbReference type="EMBL" id="KDM91374.1"/>
    </source>
</evidence>
<dbReference type="AlphaFoldDB" id="A0A066RLZ5"/>